<dbReference type="RefSeq" id="WP_143316405.1">
    <property type="nucleotide sequence ID" value="NZ_JACSRA010000001.1"/>
</dbReference>
<dbReference type="Proteomes" id="UP000627781">
    <property type="component" value="Unassembled WGS sequence"/>
</dbReference>
<keyword evidence="1" id="KW-1005">Bacterial flagellum biogenesis</keyword>
<gene>
    <name evidence="2" type="ORF">H9661_00720</name>
</gene>
<keyword evidence="3" id="KW-1185">Reference proteome</keyword>
<reference evidence="2 3" key="1">
    <citation type="submission" date="2020-08" db="EMBL/GenBank/DDBJ databases">
        <title>A Genomic Blueprint of the Chicken Gut Microbiome.</title>
        <authorList>
            <person name="Gilroy R."/>
            <person name="Ravi A."/>
            <person name="Getino M."/>
            <person name="Pursley I."/>
            <person name="Horton D.L."/>
            <person name="Alikhan N.-F."/>
            <person name="Baker D."/>
            <person name="Gharbi K."/>
            <person name="Hall N."/>
            <person name="Watson M."/>
            <person name="Adriaenssens E.M."/>
            <person name="Foster-Nyarko E."/>
            <person name="Jarju S."/>
            <person name="Secka A."/>
            <person name="Antonio M."/>
            <person name="Oren A."/>
            <person name="Chaudhuri R."/>
            <person name="La Ragione R.M."/>
            <person name="Hildebrand F."/>
            <person name="Pallen M.J."/>
        </authorList>
    </citation>
    <scope>NUCLEOTIDE SEQUENCE [LARGE SCALE GENOMIC DNA]</scope>
    <source>
        <strain evidence="2 3">Sa3CVN1</strain>
    </source>
</reference>
<dbReference type="InterPro" id="IPR036679">
    <property type="entry name" value="FlgN-like_sf"/>
</dbReference>
<evidence type="ECO:0000313" key="2">
    <source>
        <dbReference type="EMBL" id="MBD7909863.1"/>
    </source>
</evidence>
<proteinExistence type="predicted"/>
<organism evidence="2 3">
    <name type="scientific">Clostridium cibarium</name>
    <dbReference type="NCBI Taxonomy" id="2762247"/>
    <lineage>
        <taxon>Bacteria</taxon>
        <taxon>Bacillati</taxon>
        <taxon>Bacillota</taxon>
        <taxon>Clostridia</taxon>
        <taxon>Eubacteriales</taxon>
        <taxon>Clostridiaceae</taxon>
        <taxon>Clostridium</taxon>
    </lineage>
</organism>
<sequence length="136" mass="16037">MVKELTEIMLMEKKTLEDLLVLLEEQYNYIMKKDVFALEDIVEKIKLSNKEIAKQEVNRRQLVGNEKMQDIINNSNDKDLSLAYRETKKIIESVRQQKDTNELLIKQQISFNAQILNIINPKREIKTYNSYGSLSK</sequence>
<dbReference type="InterPro" id="IPR007809">
    <property type="entry name" value="FlgN-like"/>
</dbReference>
<evidence type="ECO:0000256" key="1">
    <source>
        <dbReference type="ARBA" id="ARBA00022795"/>
    </source>
</evidence>
<keyword evidence="2" id="KW-0282">Flagellum</keyword>
<dbReference type="SUPFAM" id="SSF140566">
    <property type="entry name" value="FlgN-like"/>
    <property type="match status" value="1"/>
</dbReference>
<keyword evidence="2" id="KW-0966">Cell projection</keyword>
<accession>A0ABR8PNW1</accession>
<keyword evidence="2" id="KW-0969">Cilium</keyword>
<dbReference type="Gene3D" id="1.20.58.300">
    <property type="entry name" value="FlgN-like"/>
    <property type="match status" value="1"/>
</dbReference>
<dbReference type="EMBL" id="JACSRA010000001">
    <property type="protein sequence ID" value="MBD7909863.1"/>
    <property type="molecule type" value="Genomic_DNA"/>
</dbReference>
<protein>
    <submittedName>
        <fullName evidence="2">Flagellar protein FlgN</fullName>
    </submittedName>
</protein>
<evidence type="ECO:0000313" key="3">
    <source>
        <dbReference type="Proteomes" id="UP000627781"/>
    </source>
</evidence>
<name>A0ABR8PNW1_9CLOT</name>
<comment type="caution">
    <text evidence="2">The sequence shown here is derived from an EMBL/GenBank/DDBJ whole genome shotgun (WGS) entry which is preliminary data.</text>
</comment>
<dbReference type="Pfam" id="PF05130">
    <property type="entry name" value="FlgN"/>
    <property type="match status" value="1"/>
</dbReference>